<evidence type="ECO:0000256" key="1">
    <source>
        <dbReference type="ARBA" id="ARBA00022617"/>
    </source>
</evidence>
<feature type="domain" description="Cytochrome c" evidence="6">
    <location>
        <begin position="36"/>
        <end position="116"/>
    </location>
</feature>
<feature type="chain" id="PRO_5002308228" evidence="5">
    <location>
        <begin position="23"/>
        <end position="133"/>
    </location>
</feature>
<evidence type="ECO:0000256" key="5">
    <source>
        <dbReference type="SAM" id="SignalP"/>
    </source>
</evidence>
<feature type="signal peptide" evidence="5">
    <location>
        <begin position="1"/>
        <end position="22"/>
    </location>
</feature>
<dbReference type="Proteomes" id="UP000032679">
    <property type="component" value="Unassembled WGS sequence"/>
</dbReference>
<evidence type="ECO:0000313" key="8">
    <source>
        <dbReference type="Proteomes" id="UP000032679"/>
    </source>
</evidence>
<dbReference type="AlphaFoldDB" id="A0A0D6MHM9"/>
<reference evidence="7 8" key="1">
    <citation type="submission" date="2012-10" db="EMBL/GenBank/DDBJ databases">
        <title>Genome sequencing of Tanticharoenia sakaeratensis NBRC 103193.</title>
        <authorList>
            <person name="Azuma Y."/>
            <person name="Hadano H."/>
            <person name="Hirakawa H."/>
            <person name="Matsushita K."/>
        </authorList>
    </citation>
    <scope>NUCLEOTIDE SEQUENCE [LARGE SCALE GENOMIC DNA]</scope>
    <source>
        <strain evidence="7 8">NBRC 103193</strain>
    </source>
</reference>
<dbReference type="OrthoDB" id="5523448at2"/>
<evidence type="ECO:0000256" key="3">
    <source>
        <dbReference type="ARBA" id="ARBA00023004"/>
    </source>
</evidence>
<dbReference type="InterPro" id="IPR051459">
    <property type="entry name" value="Cytochrome_c-type_DH"/>
</dbReference>
<dbReference type="InterPro" id="IPR009056">
    <property type="entry name" value="Cyt_c-like_dom"/>
</dbReference>
<sequence length="133" mass="13467">MRKSAALLGLVCALSAAPSARADSATSAGAATGALATLRDGGQIYAHVCQGCHMRDGRGGLGAGAAIPALAGNGKLEDASYPAYIVLHGEGGMPDLDTMLTDKQVAAVVNYVRTHFGNHAPDQIDAATVHDIR</sequence>
<evidence type="ECO:0000313" key="7">
    <source>
        <dbReference type="EMBL" id="GAN52753.1"/>
    </source>
</evidence>
<keyword evidence="1 4" id="KW-0349">Heme</keyword>
<keyword evidence="3 4" id="KW-0408">Iron</keyword>
<evidence type="ECO:0000259" key="6">
    <source>
        <dbReference type="PROSITE" id="PS51007"/>
    </source>
</evidence>
<proteinExistence type="predicted"/>
<keyword evidence="8" id="KW-1185">Reference proteome</keyword>
<keyword evidence="2 4" id="KW-0479">Metal-binding</keyword>
<protein>
    <submittedName>
        <fullName evidence="7">Alcohol dehydrogenase cytochrome c subunit</fullName>
    </submittedName>
</protein>
<dbReference type="STRING" id="1231623.Tasa_002_033"/>
<gene>
    <name evidence="7" type="ORF">Tasa_002_033</name>
</gene>
<dbReference type="InterPro" id="IPR036909">
    <property type="entry name" value="Cyt_c-like_dom_sf"/>
</dbReference>
<keyword evidence="5" id="KW-0732">Signal</keyword>
<organism evidence="7 8">
    <name type="scientific">Tanticharoenia sakaeratensis NBRC 103193</name>
    <dbReference type="NCBI Taxonomy" id="1231623"/>
    <lineage>
        <taxon>Bacteria</taxon>
        <taxon>Pseudomonadati</taxon>
        <taxon>Pseudomonadota</taxon>
        <taxon>Alphaproteobacteria</taxon>
        <taxon>Acetobacterales</taxon>
        <taxon>Acetobacteraceae</taxon>
        <taxon>Tanticharoenia</taxon>
    </lineage>
</organism>
<dbReference type="GO" id="GO:0020037">
    <property type="term" value="F:heme binding"/>
    <property type="evidence" value="ECO:0007669"/>
    <property type="project" value="InterPro"/>
</dbReference>
<evidence type="ECO:0000256" key="2">
    <source>
        <dbReference type="ARBA" id="ARBA00022723"/>
    </source>
</evidence>
<accession>A0A0D6MHM9</accession>
<dbReference type="RefSeq" id="WP_048846170.1">
    <property type="nucleotide sequence ID" value="NZ_BALE01000002.1"/>
</dbReference>
<dbReference type="GO" id="GO:0046872">
    <property type="term" value="F:metal ion binding"/>
    <property type="evidence" value="ECO:0007669"/>
    <property type="project" value="UniProtKB-KW"/>
</dbReference>
<dbReference type="SUPFAM" id="SSF46626">
    <property type="entry name" value="Cytochrome c"/>
    <property type="match status" value="1"/>
</dbReference>
<dbReference type="PANTHER" id="PTHR35008">
    <property type="entry name" value="BLL4482 PROTEIN-RELATED"/>
    <property type="match status" value="1"/>
</dbReference>
<evidence type="ECO:0000256" key="4">
    <source>
        <dbReference type="PROSITE-ProRule" id="PRU00433"/>
    </source>
</evidence>
<dbReference type="PROSITE" id="PS51007">
    <property type="entry name" value="CYTC"/>
    <property type="match status" value="1"/>
</dbReference>
<dbReference type="EMBL" id="BALE01000002">
    <property type="protein sequence ID" value="GAN52753.1"/>
    <property type="molecule type" value="Genomic_DNA"/>
</dbReference>
<name>A0A0D6MHM9_9PROT</name>
<comment type="caution">
    <text evidence="7">The sequence shown here is derived from an EMBL/GenBank/DDBJ whole genome shotgun (WGS) entry which is preliminary data.</text>
</comment>
<dbReference type="PANTHER" id="PTHR35008:SF9">
    <property type="entry name" value="CYTOCHROME C DOMAIN-CONTAINING PROTEIN"/>
    <property type="match status" value="1"/>
</dbReference>
<dbReference type="Gene3D" id="1.10.760.10">
    <property type="entry name" value="Cytochrome c-like domain"/>
    <property type="match status" value="1"/>
</dbReference>
<dbReference type="Pfam" id="PF13442">
    <property type="entry name" value="Cytochrome_CBB3"/>
    <property type="match status" value="1"/>
</dbReference>
<dbReference type="GO" id="GO:0009055">
    <property type="term" value="F:electron transfer activity"/>
    <property type="evidence" value="ECO:0007669"/>
    <property type="project" value="InterPro"/>
</dbReference>